<evidence type="ECO:0000313" key="3">
    <source>
        <dbReference type="Proteomes" id="UP000199024"/>
    </source>
</evidence>
<protein>
    <submittedName>
        <fullName evidence="2">Putative Ig domain-containing protein</fullName>
    </submittedName>
</protein>
<dbReference type="Gene3D" id="2.60.40.10">
    <property type="entry name" value="Immunoglobulins"/>
    <property type="match status" value="3"/>
</dbReference>
<dbReference type="GO" id="GO:0016020">
    <property type="term" value="C:membrane"/>
    <property type="evidence" value="ECO:0007669"/>
    <property type="project" value="InterPro"/>
</dbReference>
<keyword evidence="3" id="KW-1185">Reference proteome</keyword>
<gene>
    <name evidence="2" type="ORF">SAMN05421771_2961</name>
</gene>
<dbReference type="EMBL" id="FOZL01000001">
    <property type="protein sequence ID" value="SFS16732.1"/>
    <property type="molecule type" value="Genomic_DNA"/>
</dbReference>
<dbReference type="STRING" id="474950.SAMN05421771_2961"/>
<dbReference type="Proteomes" id="UP000199024">
    <property type="component" value="Unassembled WGS sequence"/>
</dbReference>
<dbReference type="PROSITE" id="PS51257">
    <property type="entry name" value="PROKAR_LIPOPROTEIN"/>
    <property type="match status" value="1"/>
</dbReference>
<dbReference type="OrthoDB" id="105139at2"/>
<dbReference type="InterPro" id="IPR013783">
    <property type="entry name" value="Ig-like_fold"/>
</dbReference>
<keyword evidence="1" id="KW-0732">Signal</keyword>
<name>A0A1I6MM26_9BACT</name>
<accession>A0A1I6MM26</accession>
<reference evidence="2 3" key="1">
    <citation type="submission" date="2016-10" db="EMBL/GenBank/DDBJ databases">
        <authorList>
            <person name="de Groot N.N."/>
        </authorList>
    </citation>
    <scope>NUCLEOTIDE SEQUENCE [LARGE SCALE GENOMIC DNA]</scope>
    <source>
        <strain evidence="2 3">DSM 21001</strain>
    </source>
</reference>
<dbReference type="PANTHER" id="PTHR37494:SF1">
    <property type="entry name" value="STAPHYLOCOCCUS AUREUS SURFACE PROTEIN A"/>
    <property type="match status" value="1"/>
</dbReference>
<feature type="chain" id="PRO_5011578923" evidence="1">
    <location>
        <begin position="38"/>
        <end position="887"/>
    </location>
</feature>
<proteinExistence type="predicted"/>
<evidence type="ECO:0000313" key="2">
    <source>
        <dbReference type="EMBL" id="SFS16732.1"/>
    </source>
</evidence>
<dbReference type="RefSeq" id="WP_089840044.1">
    <property type="nucleotide sequence ID" value="NZ_FOZL01000001.1"/>
</dbReference>
<feature type="signal peptide" evidence="1">
    <location>
        <begin position="1"/>
        <end position="37"/>
    </location>
</feature>
<dbReference type="GO" id="GO:0005509">
    <property type="term" value="F:calcium ion binding"/>
    <property type="evidence" value="ECO:0007669"/>
    <property type="project" value="InterPro"/>
</dbReference>
<evidence type="ECO:0000256" key="1">
    <source>
        <dbReference type="SAM" id="SignalP"/>
    </source>
</evidence>
<organism evidence="2 3">
    <name type="scientific">Granulicella pectinivorans</name>
    <dbReference type="NCBI Taxonomy" id="474950"/>
    <lineage>
        <taxon>Bacteria</taxon>
        <taxon>Pseudomonadati</taxon>
        <taxon>Acidobacteriota</taxon>
        <taxon>Terriglobia</taxon>
        <taxon>Terriglobales</taxon>
        <taxon>Acidobacteriaceae</taxon>
        <taxon>Granulicella</taxon>
    </lineage>
</organism>
<dbReference type="InterPro" id="IPR015919">
    <property type="entry name" value="Cadherin-like_sf"/>
</dbReference>
<dbReference type="AlphaFoldDB" id="A0A1I6MM26"/>
<dbReference type="Pfam" id="PF05345">
    <property type="entry name" value="He_PIG"/>
    <property type="match status" value="3"/>
</dbReference>
<sequence>MGPLSKLVLPCISLYLVCTLLTGCGSSVSTIAASATAAPLKLESLSLVPALDGAPYQTALKASGGSSSYTWAIAAGSLPKGLNLTASTGIISGVPATTGTSNLVVQVTDNVTPTQTATAPLAMTVVSPLVLLTSSVPAGVQGTPYTFSLPVSGGLPAYQWSLVSGNLPTGLSLSSTTGMIAGTPTTSGTFGFAVTVDDSSTVTLPQTVQISLVIAPPPLKIAGAALPGGVVGSVYAGSMQAIGGSAPFHWYLSSGTTPPGLSFGADGSLSGTPKTSGTFVFTASVSDSGTPMQTQSTAVSVAVVVAPPSPASSGSTWYVRTDGGTRYSINVSNGQCDGQGDAAYPGTGVNQHCAFKDVRYLWQDGSYTTTGNQSSFPAYGWIGTGGDTYLIRGSMAGGVSYRVGWNNNASAWDAATSQYWGVQGDPYGSGAPAPLSGTAAQHTRILGENYASCHVASQKTQLHGGFGVSAVLTMSGSSYVDVACLDITDYSSCGKANQSNGCNREVGSLSDYATNGIQWSNTATHDTLTDMHVHGMASSGMMGPTGDGTVMTYLDLLGNASSGWNADNGDGLTGTGSLLVQNFNISWNGCAEQYPATAALPFADCTDDSVGGYGDGFGTATATSNPGWVARFDQGIASYNTQDGLDALHLTGADSSMTITRVLAYGNMGQQIKVGGAAGMAANNLIVTNCNALRQSIPGVPAGFNSRLSDFCRAADAGILMTVGANTTLRFDFNTVYSASATGIDIECDISKGPCDATSKIDFRNNIFLGFLNDSAAGYPAGGTGDYSNPIYIGSTVNPFVNVGSVYANNVTFHAKSNWKCGASGETQAICADPGLVDESWHLYGYGDMSDGLLTTVLQRAGAFVPDVTVDYTGKIRTDPPSIGAYD</sequence>
<dbReference type="PANTHER" id="PTHR37494">
    <property type="entry name" value="HEMAGGLUTININ"/>
    <property type="match status" value="1"/>
</dbReference>
<dbReference type="SUPFAM" id="SSF49313">
    <property type="entry name" value="Cadherin-like"/>
    <property type="match status" value="3"/>
</dbReference>